<dbReference type="PANTHER" id="PTHR42948">
    <property type="entry name" value="TRANSPORTER"/>
    <property type="match status" value="1"/>
</dbReference>
<dbReference type="NCBIfam" id="NF037979">
    <property type="entry name" value="Na_transp"/>
    <property type="match status" value="1"/>
</dbReference>
<feature type="transmembrane region" description="Helical" evidence="6">
    <location>
        <begin position="367"/>
        <end position="390"/>
    </location>
</feature>
<dbReference type="PRINTS" id="PR00176">
    <property type="entry name" value="NANEUSMPORT"/>
</dbReference>
<organism evidence="7 8">
    <name type="scientific">Canibacter oris</name>
    <dbReference type="NCBI Taxonomy" id="1365628"/>
    <lineage>
        <taxon>Bacteria</taxon>
        <taxon>Bacillati</taxon>
        <taxon>Actinomycetota</taxon>
        <taxon>Actinomycetes</taxon>
        <taxon>Micrococcales</taxon>
        <taxon>Microbacteriaceae</taxon>
        <taxon>Canibacter</taxon>
    </lineage>
</organism>
<reference evidence="7" key="1">
    <citation type="submission" date="2020-08" db="EMBL/GenBank/DDBJ databases">
        <title>Sequencing the genomes of 1000 actinobacteria strains.</title>
        <authorList>
            <person name="Klenk H.-P."/>
        </authorList>
    </citation>
    <scope>NUCLEOTIDE SEQUENCE [LARGE SCALE GENOMIC DNA]</scope>
    <source>
        <strain evidence="7">DSM 27064</strain>
    </source>
</reference>
<feature type="transmembrane region" description="Helical" evidence="6">
    <location>
        <begin position="155"/>
        <end position="175"/>
    </location>
</feature>
<name>A0A840DI03_9MICO</name>
<protein>
    <submittedName>
        <fullName evidence="7">NSS family neurotransmitter:Na+ symporter</fullName>
    </submittedName>
</protein>
<evidence type="ECO:0000313" key="8">
    <source>
        <dbReference type="Proteomes" id="UP000571183"/>
    </source>
</evidence>
<dbReference type="Proteomes" id="UP000571183">
    <property type="component" value="Unassembled WGS sequence"/>
</dbReference>
<feature type="transmembrane region" description="Helical" evidence="6">
    <location>
        <begin position="51"/>
        <end position="73"/>
    </location>
</feature>
<evidence type="ECO:0000256" key="3">
    <source>
        <dbReference type="ARBA" id="ARBA00022692"/>
    </source>
</evidence>
<dbReference type="CDD" id="cd10334">
    <property type="entry name" value="SLC6sbd_u1"/>
    <property type="match status" value="1"/>
</dbReference>
<gene>
    <name evidence="7" type="ORF">F5897_000709</name>
</gene>
<keyword evidence="5 6" id="KW-0472">Membrane</keyword>
<dbReference type="RefSeq" id="WP_183304492.1">
    <property type="nucleotide sequence ID" value="NZ_JACIFD010000006.1"/>
</dbReference>
<proteinExistence type="predicted"/>
<feature type="transmembrane region" description="Helical" evidence="6">
    <location>
        <begin position="94"/>
        <end position="123"/>
    </location>
</feature>
<evidence type="ECO:0000256" key="4">
    <source>
        <dbReference type="ARBA" id="ARBA00022989"/>
    </source>
</evidence>
<dbReference type="Pfam" id="PF00209">
    <property type="entry name" value="SNF"/>
    <property type="match status" value="2"/>
</dbReference>
<comment type="caution">
    <text evidence="7">The sequence shown here is derived from an EMBL/GenBank/DDBJ whole genome shotgun (WGS) entry which is preliminary data.</text>
</comment>
<dbReference type="AlphaFoldDB" id="A0A840DI03"/>
<evidence type="ECO:0000313" key="7">
    <source>
        <dbReference type="EMBL" id="MBB4071405.1"/>
    </source>
</evidence>
<evidence type="ECO:0000256" key="5">
    <source>
        <dbReference type="ARBA" id="ARBA00023136"/>
    </source>
</evidence>
<dbReference type="InterPro" id="IPR037272">
    <property type="entry name" value="SNS_sf"/>
</dbReference>
<feature type="transmembrane region" description="Helical" evidence="6">
    <location>
        <begin position="187"/>
        <end position="210"/>
    </location>
</feature>
<dbReference type="PROSITE" id="PS50267">
    <property type="entry name" value="NA_NEUROTRAN_SYMP_3"/>
    <property type="match status" value="1"/>
</dbReference>
<keyword evidence="8" id="KW-1185">Reference proteome</keyword>
<feature type="transmembrane region" description="Helical" evidence="6">
    <location>
        <begin position="479"/>
        <end position="498"/>
    </location>
</feature>
<dbReference type="GO" id="GO:0016020">
    <property type="term" value="C:membrane"/>
    <property type="evidence" value="ECO:0007669"/>
    <property type="project" value="UniProtKB-SubCell"/>
</dbReference>
<dbReference type="EMBL" id="JACIFD010000006">
    <property type="protein sequence ID" value="MBB4071405.1"/>
    <property type="molecule type" value="Genomic_DNA"/>
</dbReference>
<dbReference type="SUPFAM" id="SSF161070">
    <property type="entry name" value="SNF-like"/>
    <property type="match status" value="1"/>
</dbReference>
<keyword evidence="4 6" id="KW-1133">Transmembrane helix</keyword>
<evidence type="ECO:0000256" key="2">
    <source>
        <dbReference type="ARBA" id="ARBA00022448"/>
    </source>
</evidence>
<keyword evidence="2" id="KW-0813">Transport</keyword>
<dbReference type="InterPro" id="IPR000175">
    <property type="entry name" value="Na/ntran_symport"/>
</dbReference>
<evidence type="ECO:0000256" key="6">
    <source>
        <dbReference type="SAM" id="Phobius"/>
    </source>
</evidence>
<accession>A0A840DI03</accession>
<keyword evidence="3 6" id="KW-0812">Transmembrane</keyword>
<feature type="transmembrane region" description="Helical" evidence="6">
    <location>
        <begin position="438"/>
        <end position="459"/>
    </location>
</feature>
<feature type="transmembrane region" description="Helical" evidence="6">
    <location>
        <begin position="230"/>
        <end position="254"/>
    </location>
</feature>
<feature type="transmembrane region" description="Helical" evidence="6">
    <location>
        <begin position="266"/>
        <end position="290"/>
    </location>
</feature>
<feature type="transmembrane region" description="Helical" evidence="6">
    <location>
        <begin position="20"/>
        <end position="39"/>
    </location>
</feature>
<feature type="transmembrane region" description="Helical" evidence="6">
    <location>
        <begin position="325"/>
        <end position="347"/>
    </location>
</feature>
<sequence length="524" mass="56362">MSQAVGSKLGARRDHWTGQYGFLMAAIGSAIGLGNIWRFPGVAYENGGGAFLLPYLLALLAVGIPILLLDYALGHKYRGSAPLTFRRLAKKAEFLGWWQVAVSAVIIVYYVVVIAWAASYMFFSINLAWQEDSLGFFLESYLQLDGSALMTFTPVVPVLLPLVLIWVTVLFVLGRGVSKGVEAANKFFLPLLVVLFLAIVIRAIFLPDALTGVNAFFTPDWTALGDSKVWLAAFSQIFFSMSIAFGIMLTYASYLPRKFNLTGTGLVAGFANSSFEILAGIGVFATLGFMSAQQGVPLGEMEGLTGPILSFVTFPTVISLMPGGALFGVLFFAALTIAGITSLLSLLQVVSGAFQDKFGWSAKRTSVIIGAVMAVVSVVFFATTSGLTTLDVVDAFINNLGVVGAALAMTVLVFVVRPRLRALRLHLNATSAIKVPRVWEYLVGVLVPIVLGIILLQALLDYVSKGYGDYAANDPKVLIFGWGTLALVAVFAAVMTALKWNTRHPHEDVVRFVGEEETSGTEES</sequence>
<comment type="subcellular location">
    <subcellularLocation>
        <location evidence="1">Membrane</location>
        <topology evidence="1">Multi-pass membrane protein</topology>
    </subcellularLocation>
</comment>
<feature type="transmembrane region" description="Helical" evidence="6">
    <location>
        <begin position="396"/>
        <end position="417"/>
    </location>
</feature>
<dbReference type="PANTHER" id="PTHR42948:SF1">
    <property type="entry name" value="TRANSPORTER"/>
    <property type="match status" value="1"/>
</dbReference>
<evidence type="ECO:0000256" key="1">
    <source>
        <dbReference type="ARBA" id="ARBA00004141"/>
    </source>
</evidence>